<keyword evidence="4" id="KW-1185">Reference proteome</keyword>
<dbReference type="EMBL" id="VMBG01000001">
    <property type="protein sequence ID" value="TSJ78273.1"/>
    <property type="molecule type" value="Genomic_DNA"/>
</dbReference>
<sequence>MKSSLLISGIICVSTLRAQALDFPTPVNVAPTNSSAASVATNALRSDSDLDTMLGSIALYPDALIALILPASTNPANLVLAARHVAANGTQATLAAQPWDESIKALTHYPDVLRWMDQNLSWTQALGQAFVAQPADVMNAVQRLRSQARASGTLVDTPQQRVLLENGSLVIVPTQPEIIYVPVYDPAVVYVPVSSRVTISYIHFQSGYPSGPWLNHGFDWRQRRLRPVSYPYYGHIYGYNYPVAHRPQGRTQVWETGSPNSPAYRLNPVQINRPPTVYPKAQQPGQPKVDLRPREFPRPINQPVAPAASQIPRRMDTPQRSQLQQRIITPPASSVPVGPVDTHSGTQNLQRNRPRTTP</sequence>
<organism evidence="3 4">
    <name type="scientific">Rariglobus hedericola</name>
    <dbReference type="NCBI Taxonomy" id="2597822"/>
    <lineage>
        <taxon>Bacteria</taxon>
        <taxon>Pseudomonadati</taxon>
        <taxon>Verrucomicrobiota</taxon>
        <taxon>Opitutia</taxon>
        <taxon>Opitutales</taxon>
        <taxon>Opitutaceae</taxon>
        <taxon>Rariglobus</taxon>
    </lineage>
</organism>
<dbReference type="PANTHER" id="PTHR40269">
    <property type="entry name" value="OUTER MEMBRANE PROTEIN-RELATED"/>
    <property type="match status" value="1"/>
</dbReference>
<evidence type="ECO:0000256" key="1">
    <source>
        <dbReference type="SAM" id="MobiDB-lite"/>
    </source>
</evidence>
<dbReference type="InterPro" id="IPR021728">
    <property type="entry name" value="DUF3300"/>
</dbReference>
<name>A0A556QNQ9_9BACT</name>
<dbReference type="RefSeq" id="WP_144228614.1">
    <property type="nucleotide sequence ID" value="NZ_CBCRVV010000003.1"/>
</dbReference>
<dbReference type="Pfam" id="PF11737">
    <property type="entry name" value="DUF3300"/>
    <property type="match status" value="1"/>
</dbReference>
<comment type="caution">
    <text evidence="3">The sequence shown here is derived from an EMBL/GenBank/DDBJ whole genome shotgun (WGS) entry which is preliminary data.</text>
</comment>
<feature type="compositionally biased region" description="Polar residues" evidence="1">
    <location>
        <begin position="343"/>
        <end position="358"/>
    </location>
</feature>
<proteinExistence type="predicted"/>
<protein>
    <submittedName>
        <fullName evidence="3">DUF3300 domain-containing protein</fullName>
    </submittedName>
</protein>
<evidence type="ECO:0000313" key="3">
    <source>
        <dbReference type="EMBL" id="TSJ78273.1"/>
    </source>
</evidence>
<dbReference type="PANTHER" id="PTHR40269:SF1">
    <property type="entry name" value="OUTER MEMBRANE PROTEIN"/>
    <property type="match status" value="1"/>
</dbReference>
<dbReference type="AlphaFoldDB" id="A0A556QNQ9"/>
<feature type="compositionally biased region" description="Polar residues" evidence="1">
    <location>
        <begin position="318"/>
        <end position="327"/>
    </location>
</feature>
<dbReference type="OrthoDB" id="197257at2"/>
<accession>A0A556QNQ9</accession>
<evidence type="ECO:0000256" key="2">
    <source>
        <dbReference type="SAM" id="SignalP"/>
    </source>
</evidence>
<keyword evidence="2" id="KW-0732">Signal</keyword>
<feature type="signal peptide" evidence="2">
    <location>
        <begin position="1"/>
        <end position="20"/>
    </location>
</feature>
<feature type="chain" id="PRO_5022184496" evidence="2">
    <location>
        <begin position="21"/>
        <end position="358"/>
    </location>
</feature>
<feature type="region of interest" description="Disordered" evidence="1">
    <location>
        <begin position="272"/>
        <end position="358"/>
    </location>
</feature>
<evidence type="ECO:0000313" key="4">
    <source>
        <dbReference type="Proteomes" id="UP000315648"/>
    </source>
</evidence>
<reference evidence="3 4" key="1">
    <citation type="submission" date="2019-07" db="EMBL/GenBank/DDBJ databases">
        <title>Description of 53C-WASEF.</title>
        <authorList>
            <person name="Pitt A."/>
            <person name="Hahn M.W."/>
        </authorList>
    </citation>
    <scope>NUCLEOTIDE SEQUENCE [LARGE SCALE GENOMIC DNA]</scope>
    <source>
        <strain evidence="3 4">53C-WASEF</strain>
    </source>
</reference>
<dbReference type="Proteomes" id="UP000315648">
    <property type="component" value="Unassembled WGS sequence"/>
</dbReference>
<gene>
    <name evidence="3" type="ORF">FPL22_02920</name>
</gene>